<dbReference type="Gene3D" id="1.10.260.40">
    <property type="entry name" value="lambda repressor-like DNA-binding domains"/>
    <property type="match status" value="1"/>
</dbReference>
<dbReference type="AlphaFoldDB" id="A0A7X5ZG66"/>
<evidence type="ECO:0000313" key="2">
    <source>
        <dbReference type="EMBL" id="NIH98954.1"/>
    </source>
</evidence>
<sequence length="101" mass="10937">MPKPTPIKSGRYAKQRPAVPIPMVTIATLRKAKGLTLQAICDHINEELGLKVDRGTISAIELGHRRASTQMLAAIAEALGIHPTDVDTAYEPRERRSGVVA</sequence>
<dbReference type="SUPFAM" id="SSF47413">
    <property type="entry name" value="lambda repressor-like DNA-binding domains"/>
    <property type="match status" value="1"/>
</dbReference>
<dbReference type="PROSITE" id="PS50943">
    <property type="entry name" value="HTH_CROC1"/>
    <property type="match status" value="1"/>
</dbReference>
<dbReference type="Pfam" id="PF01381">
    <property type="entry name" value="HTH_3"/>
    <property type="match status" value="1"/>
</dbReference>
<dbReference type="CDD" id="cd00093">
    <property type="entry name" value="HTH_XRE"/>
    <property type="match status" value="1"/>
</dbReference>
<comment type="caution">
    <text evidence="2">The sequence shown here is derived from an EMBL/GenBank/DDBJ whole genome shotgun (WGS) entry which is preliminary data.</text>
</comment>
<dbReference type="GO" id="GO:0003677">
    <property type="term" value="F:DNA binding"/>
    <property type="evidence" value="ECO:0007669"/>
    <property type="project" value="InterPro"/>
</dbReference>
<dbReference type="EMBL" id="JAANOW010000005">
    <property type="protein sequence ID" value="NIH98954.1"/>
    <property type="molecule type" value="Genomic_DNA"/>
</dbReference>
<evidence type="ECO:0000313" key="3">
    <source>
        <dbReference type="Proteomes" id="UP000547444"/>
    </source>
</evidence>
<reference evidence="2 3" key="1">
    <citation type="submission" date="2020-03" db="EMBL/GenBank/DDBJ databases">
        <title>Sequencing the genomes of 1000 actinobacteria strains.</title>
        <authorList>
            <person name="Klenk H.-P."/>
        </authorList>
    </citation>
    <scope>NUCLEOTIDE SEQUENCE [LARGE SCALE GENOMIC DNA]</scope>
    <source>
        <strain evidence="2 3">DSM 44556</strain>
    </source>
</reference>
<keyword evidence="3" id="KW-1185">Reference proteome</keyword>
<dbReference type="InterPro" id="IPR010982">
    <property type="entry name" value="Lambda_DNA-bd_dom_sf"/>
</dbReference>
<proteinExistence type="predicted"/>
<feature type="domain" description="HTH cro/C1-type" evidence="1">
    <location>
        <begin position="26"/>
        <end position="86"/>
    </location>
</feature>
<gene>
    <name evidence="2" type="ORF">FHU31_005978</name>
</gene>
<dbReference type="RefSeq" id="WP_167164682.1">
    <property type="nucleotide sequence ID" value="NZ_JAANOW010000005.1"/>
</dbReference>
<protein>
    <submittedName>
        <fullName evidence="2">Transcriptional regulator with XRE-family HTH domain</fullName>
    </submittedName>
</protein>
<evidence type="ECO:0000259" key="1">
    <source>
        <dbReference type="PROSITE" id="PS50943"/>
    </source>
</evidence>
<accession>A0A7X5ZG66</accession>
<dbReference type="SMART" id="SM00530">
    <property type="entry name" value="HTH_XRE"/>
    <property type="match status" value="1"/>
</dbReference>
<name>A0A7X5ZG66_9MYCO</name>
<dbReference type="InterPro" id="IPR001387">
    <property type="entry name" value="Cro/C1-type_HTH"/>
</dbReference>
<organism evidence="2 3">
    <name type="scientific">Mycolicibacterium fluoranthenivorans</name>
    <dbReference type="NCBI Taxonomy" id="258505"/>
    <lineage>
        <taxon>Bacteria</taxon>
        <taxon>Bacillati</taxon>
        <taxon>Actinomycetota</taxon>
        <taxon>Actinomycetes</taxon>
        <taxon>Mycobacteriales</taxon>
        <taxon>Mycobacteriaceae</taxon>
        <taxon>Mycolicibacterium</taxon>
    </lineage>
</organism>
<dbReference type="Proteomes" id="UP000547444">
    <property type="component" value="Unassembled WGS sequence"/>
</dbReference>